<protein>
    <submittedName>
        <fullName evidence="9">S-adenosylmethionine decarboxylase</fullName>
    </submittedName>
</protein>
<dbReference type="AlphaFoldDB" id="H5SPK6"/>
<dbReference type="HAMAP" id="MF_00464">
    <property type="entry name" value="AdoMetDC_1"/>
    <property type="match status" value="1"/>
</dbReference>
<reference evidence="9" key="1">
    <citation type="journal article" date="2005" name="Environ. Microbiol.">
        <title>Genetic and functional properties of uncultivated thermophilic crenarchaeotes from a subsurface gold mine as revealed by analysis of genome fragments.</title>
        <authorList>
            <person name="Nunoura T."/>
            <person name="Hirayama H."/>
            <person name="Takami H."/>
            <person name="Oida H."/>
            <person name="Nishi S."/>
            <person name="Shimamura S."/>
            <person name="Suzuki Y."/>
            <person name="Inagaki F."/>
            <person name="Takai K."/>
            <person name="Nealson K.H."/>
            <person name="Horikoshi K."/>
        </authorList>
    </citation>
    <scope>NUCLEOTIDE SEQUENCE</scope>
</reference>
<evidence type="ECO:0000313" key="9">
    <source>
        <dbReference type="EMBL" id="BAL58092.1"/>
    </source>
</evidence>
<dbReference type="GO" id="GO:0008295">
    <property type="term" value="P:spermidine biosynthetic process"/>
    <property type="evidence" value="ECO:0007669"/>
    <property type="project" value="InterPro"/>
</dbReference>
<dbReference type="Pfam" id="PF02675">
    <property type="entry name" value="AdoMet_dc"/>
    <property type="match status" value="1"/>
</dbReference>
<keyword evidence="5" id="KW-0865">Zymogen</keyword>
<evidence type="ECO:0000256" key="1">
    <source>
        <dbReference type="ARBA" id="ARBA00001928"/>
    </source>
</evidence>
<dbReference type="InterPro" id="IPR003826">
    <property type="entry name" value="AdoMetDC_fam_prok"/>
</dbReference>
<evidence type="ECO:0000256" key="6">
    <source>
        <dbReference type="ARBA" id="ARBA00023239"/>
    </source>
</evidence>
<accession>H5SPK6</accession>
<keyword evidence="3" id="KW-0068">Autocatalytic cleavage</keyword>
<gene>
    <name evidence="9" type="ORF">HGMM_F54D01C19</name>
</gene>
<organism evidence="9">
    <name type="scientific">uncultured prokaryote</name>
    <dbReference type="NCBI Taxonomy" id="198431"/>
    <lineage>
        <taxon>unclassified sequences</taxon>
        <taxon>environmental samples</taxon>
    </lineage>
</organism>
<keyword evidence="2" id="KW-0210">Decarboxylase</keyword>
<dbReference type="PANTHER" id="PTHR33866:SF2">
    <property type="entry name" value="S-ADENOSYLMETHIONINE DECARBOXYLASE PROENZYME"/>
    <property type="match status" value="1"/>
</dbReference>
<name>H5SPK6_9ZZZZ</name>
<proteinExistence type="inferred from homology"/>
<evidence type="ECO:0000256" key="2">
    <source>
        <dbReference type="ARBA" id="ARBA00022793"/>
    </source>
</evidence>
<dbReference type="PANTHER" id="PTHR33866">
    <property type="entry name" value="S-ADENOSYLMETHIONINE DECARBOXYLASE PROENZYME"/>
    <property type="match status" value="1"/>
</dbReference>
<keyword evidence="8" id="KW-0670">Pyruvate</keyword>
<comment type="cofactor">
    <cofactor evidence="1">
        <name>pyruvate</name>
        <dbReference type="ChEBI" id="CHEBI:15361"/>
    </cofactor>
</comment>
<dbReference type="SUPFAM" id="SSF56276">
    <property type="entry name" value="S-adenosylmethionine decarboxylase"/>
    <property type="match status" value="1"/>
</dbReference>
<sequence length="114" mass="12433">MNALGRHALVELWDAKGLDRADLGEEALAECVKAVGATLLDTRFVRFPNGGYSGVCILAESHVTIHTWPEHGYAAVDIFSCGPRMDIGAGLEVLKRYFEPGRVQVVEVRRGIVP</sequence>
<dbReference type="Gene3D" id="3.60.90.10">
    <property type="entry name" value="S-adenosylmethionine decarboxylase"/>
    <property type="match status" value="1"/>
</dbReference>
<dbReference type="InterPro" id="IPR016067">
    <property type="entry name" value="S-AdoMet_deCO2ase_core"/>
</dbReference>
<keyword evidence="4" id="KW-0620">Polyamine biosynthesis</keyword>
<evidence type="ECO:0000256" key="8">
    <source>
        <dbReference type="ARBA" id="ARBA00023317"/>
    </source>
</evidence>
<evidence type="ECO:0000256" key="4">
    <source>
        <dbReference type="ARBA" id="ARBA00023115"/>
    </source>
</evidence>
<keyword evidence="6" id="KW-0456">Lyase</keyword>
<dbReference type="NCBIfam" id="TIGR03330">
    <property type="entry name" value="SAM_DCase_Bsu"/>
    <property type="match status" value="1"/>
</dbReference>
<evidence type="ECO:0000256" key="5">
    <source>
        <dbReference type="ARBA" id="ARBA00023145"/>
    </source>
</evidence>
<reference evidence="9" key="2">
    <citation type="journal article" date="2012" name="PLoS ONE">
        <title>A Deeply Branching Thermophilic Bacterium with an Ancient Acetyl-CoA Pathway Dominates a Subsurface Ecosystem.</title>
        <authorList>
            <person name="Takami H."/>
            <person name="Noguchi H."/>
            <person name="Takaki Y."/>
            <person name="Uchiyama I."/>
            <person name="Toyoda A."/>
            <person name="Nishi S."/>
            <person name="Chee G.-J."/>
            <person name="Arai W."/>
            <person name="Nunoura T."/>
            <person name="Itoh T."/>
            <person name="Hattori M."/>
            <person name="Takai K."/>
        </authorList>
    </citation>
    <scope>NUCLEOTIDE SEQUENCE</scope>
</reference>
<evidence type="ECO:0000256" key="7">
    <source>
        <dbReference type="ARBA" id="ARBA00023270"/>
    </source>
</evidence>
<dbReference type="EMBL" id="AP011793">
    <property type="protein sequence ID" value="BAL58092.1"/>
    <property type="molecule type" value="Genomic_DNA"/>
</dbReference>
<dbReference type="InterPro" id="IPR017716">
    <property type="entry name" value="S-AdoMet_deCOase_pro-enz"/>
</dbReference>
<dbReference type="GO" id="GO:0004014">
    <property type="term" value="F:adenosylmethionine decarboxylase activity"/>
    <property type="evidence" value="ECO:0007669"/>
    <property type="project" value="InterPro"/>
</dbReference>
<keyword evidence="7" id="KW-0704">Schiff base</keyword>
<evidence type="ECO:0000256" key="3">
    <source>
        <dbReference type="ARBA" id="ARBA00022813"/>
    </source>
</evidence>